<reference evidence="6 7" key="1">
    <citation type="submission" date="2019-09" db="EMBL/GenBank/DDBJ databases">
        <authorList>
            <consortium name="DOE Joint Genome Institute"/>
            <person name="Mondo S.J."/>
            <person name="Navarro-Mendoza M.I."/>
            <person name="Perez-Arques C."/>
            <person name="Panchal S."/>
            <person name="Nicolas F.E."/>
            <person name="Ganguly P."/>
            <person name="Pangilinan J."/>
            <person name="Grigoriev I."/>
            <person name="Heitman J."/>
            <person name="Sanya K."/>
            <person name="Garre V."/>
        </authorList>
    </citation>
    <scope>NUCLEOTIDE SEQUENCE [LARGE SCALE GENOMIC DNA]</scope>
    <source>
        <strain evidence="6 7">MU402</strain>
    </source>
</reference>
<evidence type="ECO:0000256" key="4">
    <source>
        <dbReference type="PROSITE-ProRule" id="PRU00146"/>
    </source>
</evidence>
<dbReference type="InterPro" id="IPR052819">
    <property type="entry name" value="Chromatin_regulatory_protein"/>
</dbReference>
<keyword evidence="1" id="KW-0479">Metal-binding</keyword>
<dbReference type="InterPro" id="IPR019786">
    <property type="entry name" value="Zinc_finger_PHD-type_CS"/>
</dbReference>
<proteinExistence type="predicted"/>
<dbReference type="InterPro" id="IPR013083">
    <property type="entry name" value="Znf_RING/FYVE/PHD"/>
</dbReference>
<dbReference type="CDD" id="cd15534">
    <property type="entry name" value="PHD2_PHF12_Rco1"/>
    <property type="match status" value="1"/>
</dbReference>
<dbReference type="PANTHER" id="PTHR47636">
    <property type="entry name" value="TRANSCRIPTIONAL REGULATORY PROTEIN RCO1"/>
    <property type="match status" value="1"/>
</dbReference>
<organism evidence="6 7">
    <name type="scientific">Mucor circinelloides f. lusitanicus</name>
    <name type="common">Mucor racemosus var. lusitanicus</name>
    <dbReference type="NCBI Taxonomy" id="29924"/>
    <lineage>
        <taxon>Eukaryota</taxon>
        <taxon>Fungi</taxon>
        <taxon>Fungi incertae sedis</taxon>
        <taxon>Mucoromycota</taxon>
        <taxon>Mucoromycotina</taxon>
        <taxon>Mucoromycetes</taxon>
        <taxon>Mucorales</taxon>
        <taxon>Mucorineae</taxon>
        <taxon>Mucoraceae</taxon>
        <taxon>Mucor</taxon>
    </lineage>
</organism>
<evidence type="ECO:0000256" key="2">
    <source>
        <dbReference type="ARBA" id="ARBA00022771"/>
    </source>
</evidence>
<dbReference type="GO" id="GO:0032221">
    <property type="term" value="C:Rpd3S complex"/>
    <property type="evidence" value="ECO:0007669"/>
    <property type="project" value="TreeGrafter"/>
</dbReference>
<feature type="domain" description="PHD-type" evidence="5">
    <location>
        <begin position="60"/>
        <end position="111"/>
    </location>
</feature>
<evidence type="ECO:0000259" key="5">
    <source>
        <dbReference type="PROSITE" id="PS50016"/>
    </source>
</evidence>
<dbReference type="PANTHER" id="PTHR47636:SF1">
    <property type="entry name" value="TRANSCRIPTIONAL REGULATORY PROTEIN RCO1"/>
    <property type="match status" value="1"/>
</dbReference>
<dbReference type="PROSITE" id="PS01359">
    <property type="entry name" value="ZF_PHD_1"/>
    <property type="match status" value="1"/>
</dbReference>
<evidence type="ECO:0000313" key="7">
    <source>
        <dbReference type="Proteomes" id="UP000469890"/>
    </source>
</evidence>
<keyword evidence="2 4" id="KW-0863">Zinc-finger</keyword>
<keyword evidence="3" id="KW-0862">Zinc</keyword>
<dbReference type="InterPro" id="IPR011011">
    <property type="entry name" value="Znf_FYVE_PHD"/>
</dbReference>
<dbReference type="Pfam" id="PF00628">
    <property type="entry name" value="PHD"/>
    <property type="match status" value="2"/>
</dbReference>
<dbReference type="SUPFAM" id="SSF57903">
    <property type="entry name" value="FYVE/PHD zinc finger"/>
    <property type="match status" value="2"/>
</dbReference>
<gene>
    <name evidence="6" type="ORF">FB192DRAFT_1147832</name>
</gene>
<dbReference type="Proteomes" id="UP000469890">
    <property type="component" value="Unassembled WGS sequence"/>
</dbReference>
<evidence type="ECO:0000313" key="6">
    <source>
        <dbReference type="EMBL" id="KAF1798365.1"/>
    </source>
</evidence>
<sequence length="321" mass="37122">MKRSTPENDMYARSASPDLREIKQNLNLATDSRHRQCKTADYQSTTTQKKSLAEANKKNHDFCDACGGAGQFLCCDACPNAFHLTCVEPPMDTEDLDKLSDNWYCNECEHKRVGLKKAKSKRSKSKYTGMFRELVDDMEKRNPLEYRLPNDIINFFEHVAADKEGDYIDTSMTKRVRYKHGQPEQPDYYALKDKNGDFIVCYQCRKTALRKPMVHCDFCPLYWHLDCLNPPMASPPNPAKKWRCPNHIEHIIKPPRKQKKPIVVDSQLPSSAYHNYISNVIDDSPPVKRTTKAKQKDAMEVDHDESVSEKFVIDFAKYTKK</sequence>
<dbReference type="GO" id="GO:0008270">
    <property type="term" value="F:zinc ion binding"/>
    <property type="evidence" value="ECO:0007669"/>
    <property type="project" value="UniProtKB-KW"/>
</dbReference>
<comment type="caution">
    <text evidence="6">The sequence shown here is derived from an EMBL/GenBank/DDBJ whole genome shotgun (WGS) entry which is preliminary data.</text>
</comment>
<dbReference type="AlphaFoldDB" id="A0A8H4EYM8"/>
<dbReference type="GO" id="GO:0006357">
    <property type="term" value="P:regulation of transcription by RNA polymerase II"/>
    <property type="evidence" value="ECO:0007669"/>
    <property type="project" value="TreeGrafter"/>
</dbReference>
<name>A0A8H4EYM8_MUCCL</name>
<dbReference type="InterPro" id="IPR001965">
    <property type="entry name" value="Znf_PHD"/>
</dbReference>
<dbReference type="InterPro" id="IPR019787">
    <property type="entry name" value="Znf_PHD-finger"/>
</dbReference>
<dbReference type="EMBL" id="JAAECE010000007">
    <property type="protein sequence ID" value="KAF1798365.1"/>
    <property type="molecule type" value="Genomic_DNA"/>
</dbReference>
<accession>A0A8H4EYM8</accession>
<evidence type="ECO:0000256" key="1">
    <source>
        <dbReference type="ARBA" id="ARBA00022723"/>
    </source>
</evidence>
<dbReference type="SMART" id="SM00249">
    <property type="entry name" value="PHD"/>
    <property type="match status" value="2"/>
</dbReference>
<dbReference type="PROSITE" id="PS50016">
    <property type="entry name" value="ZF_PHD_2"/>
    <property type="match status" value="1"/>
</dbReference>
<dbReference type="Gene3D" id="3.30.40.10">
    <property type="entry name" value="Zinc/RING finger domain, C3HC4 (zinc finger)"/>
    <property type="match status" value="1"/>
</dbReference>
<evidence type="ECO:0000256" key="3">
    <source>
        <dbReference type="ARBA" id="ARBA00022833"/>
    </source>
</evidence>
<dbReference type="Gene3D" id="2.30.30.1150">
    <property type="match status" value="1"/>
</dbReference>
<protein>
    <recommendedName>
        <fullName evidence="5">PHD-type domain-containing protein</fullName>
    </recommendedName>
</protein>